<protein>
    <submittedName>
        <fullName evidence="2">Beta-lactamase</fullName>
    </submittedName>
</protein>
<dbReference type="GO" id="GO:0008800">
    <property type="term" value="F:beta-lactamase activity"/>
    <property type="evidence" value="ECO:0007669"/>
    <property type="project" value="InterPro"/>
</dbReference>
<dbReference type="SUPFAM" id="SSF56601">
    <property type="entry name" value="beta-lactamase/transpeptidase-like"/>
    <property type="match status" value="1"/>
</dbReference>
<comment type="caution">
    <text evidence="2">The sequence shown here is derived from an EMBL/GenBank/DDBJ whole genome shotgun (WGS) entry which is preliminary data.</text>
</comment>
<reference evidence="2 3" key="1">
    <citation type="journal article" date="2014" name="Genome Announc.">
        <title>Draft Genome Sequence of Amycolatopsis lurida NRRL 2430, Producer of the Glycopeptide Family Antibiotic Ristocetin.</title>
        <authorList>
            <person name="Kwun M.J."/>
            <person name="Hong H.J."/>
        </authorList>
    </citation>
    <scope>NUCLEOTIDE SEQUENCE [LARGE SCALE GENOMIC DNA]</scope>
    <source>
        <strain evidence="2 3">NRRL 2430</strain>
    </source>
</reference>
<accession>A0A2P2FKP2</accession>
<dbReference type="RefSeq" id="WP_034318879.1">
    <property type="nucleotide sequence ID" value="NZ_JFBM01000034.1"/>
</dbReference>
<dbReference type="GO" id="GO:0030655">
    <property type="term" value="P:beta-lactam antibiotic catabolic process"/>
    <property type="evidence" value="ECO:0007669"/>
    <property type="project" value="InterPro"/>
</dbReference>
<feature type="domain" description="Beta-lactamase class A catalytic" evidence="1">
    <location>
        <begin position="25"/>
        <end position="268"/>
    </location>
</feature>
<dbReference type="EMBL" id="JFBM01000034">
    <property type="protein sequence ID" value="KFU77298.1"/>
    <property type="molecule type" value="Genomic_DNA"/>
</dbReference>
<evidence type="ECO:0000313" key="2">
    <source>
        <dbReference type="EMBL" id="KFU77298.1"/>
    </source>
</evidence>
<evidence type="ECO:0000313" key="3">
    <source>
        <dbReference type="Proteomes" id="UP000256220"/>
    </source>
</evidence>
<gene>
    <name evidence="2" type="ORF">BB31_31600</name>
</gene>
<dbReference type="AlphaFoldDB" id="A0A2P2FKP2"/>
<dbReference type="GO" id="GO:0046677">
    <property type="term" value="P:response to antibiotic"/>
    <property type="evidence" value="ECO:0007669"/>
    <property type="project" value="InterPro"/>
</dbReference>
<keyword evidence="3" id="KW-1185">Reference proteome</keyword>
<name>A0A2P2FKP2_AMYLU</name>
<proteinExistence type="predicted"/>
<dbReference type="InterPro" id="IPR012338">
    <property type="entry name" value="Beta-lactam/transpept-like"/>
</dbReference>
<dbReference type="PANTHER" id="PTHR35333:SF3">
    <property type="entry name" value="BETA-LACTAMASE-TYPE TRANSPEPTIDASE FOLD CONTAINING PROTEIN"/>
    <property type="match status" value="1"/>
</dbReference>
<sequence>MPTASEVSETINERAKEAGVRVRLHAAEIDGTRRFGVDEHAPVVTASVFKVPIALELAKQGAEGGLDLGERITVPPGHPTPSPYGLATFRHEISMSWYDLAILMIGISDNVATDLILDRVGKESTEKTLRGLGFEHTTVPQDCGETLGGIGEDLGISYEDDERLLTELPMERIASLRALQPEHSCATTAEEITRLLGMIWRDEAASPTACADVRRWLELQVWPHRLRSGFPDDGIRVSGKTGTLPSVRNEAGVVEYPDGGRYAVGVFTDAVDARSRVPERDAFIGFAAAQAVEWLRLCAARDGA</sequence>
<dbReference type="InterPro" id="IPR045155">
    <property type="entry name" value="Beta-lactam_cat"/>
</dbReference>
<dbReference type="Gene3D" id="3.40.710.10">
    <property type="entry name" value="DD-peptidase/beta-lactamase superfamily"/>
    <property type="match status" value="1"/>
</dbReference>
<dbReference type="Pfam" id="PF13354">
    <property type="entry name" value="Beta-lactamase2"/>
    <property type="match status" value="1"/>
</dbReference>
<organism evidence="2 3">
    <name type="scientific">Amycolatopsis lurida NRRL 2430</name>
    <dbReference type="NCBI Taxonomy" id="1460371"/>
    <lineage>
        <taxon>Bacteria</taxon>
        <taxon>Bacillati</taxon>
        <taxon>Actinomycetota</taxon>
        <taxon>Actinomycetes</taxon>
        <taxon>Pseudonocardiales</taxon>
        <taxon>Pseudonocardiaceae</taxon>
        <taxon>Amycolatopsis</taxon>
    </lineage>
</organism>
<dbReference type="InterPro" id="IPR000871">
    <property type="entry name" value="Beta-lactam_class-A"/>
</dbReference>
<dbReference type="Proteomes" id="UP000256220">
    <property type="component" value="Unassembled WGS sequence"/>
</dbReference>
<dbReference type="PANTHER" id="PTHR35333">
    <property type="entry name" value="BETA-LACTAMASE"/>
    <property type="match status" value="1"/>
</dbReference>
<evidence type="ECO:0000259" key="1">
    <source>
        <dbReference type="Pfam" id="PF13354"/>
    </source>
</evidence>